<dbReference type="Pfam" id="PF22939">
    <property type="entry name" value="WHD_GPIID"/>
    <property type="match status" value="1"/>
</dbReference>
<evidence type="ECO:0000259" key="4">
    <source>
        <dbReference type="Pfam" id="PF24883"/>
    </source>
</evidence>
<dbReference type="SUPFAM" id="SSF52540">
    <property type="entry name" value="P-loop containing nucleoside triphosphate hydrolases"/>
    <property type="match status" value="1"/>
</dbReference>
<dbReference type="InterPro" id="IPR054471">
    <property type="entry name" value="GPIID_WHD"/>
</dbReference>
<dbReference type="SUPFAM" id="SSF48403">
    <property type="entry name" value="Ankyrin repeat"/>
    <property type="match status" value="1"/>
</dbReference>
<dbReference type="Gene3D" id="3.40.50.300">
    <property type="entry name" value="P-loop containing nucleotide triphosphate hydrolases"/>
    <property type="match status" value="1"/>
</dbReference>
<proteinExistence type="predicted"/>
<comment type="caution">
    <text evidence="5">The sequence shown here is derived from an EMBL/GenBank/DDBJ whole genome shotgun (WGS) entry which is preliminary data.</text>
</comment>
<accession>A0A8H3ERM8</accession>
<dbReference type="Pfam" id="PF12796">
    <property type="entry name" value="Ank_2"/>
    <property type="match status" value="2"/>
</dbReference>
<sequence length="757" mass="85963">MSFGFGIGYFITVIELANKIRKDFSAAPGQYQNIAAECKKVLGDINSALDKYSSLNTKHAEANNTKLRERFRRVWQQVKFEPQEFRDYRHEITACVTVLSTFISGITRDGVIKLVINQEQQADQAILEWLSVSDYAVQQSTNINQRLKDTGQWLLESSGYQDWINSSSGVLLLNGMPGAGKTILSSIVVQQLQKKCRSDLDVGVAYFYCDFSRQQTQKIETIMLAWLRQLAESFTNTSLEIRELYERHRIQRTKPDLEEVRGTLRILAKTLTKFYVVVDALDECQTLDGCQRQLINEILDLQQTIGANVLATSCPITHIQDAFHAWKSEEIRAANDDIGNYVDESIADLPSFVIASSELQEEIKRKDHEEKFRDALRSLAKRKGDYAAAYEKTMIIIQGQLQDEKDLAMQVLAWIALGKQPLTVAELSHALAVESGDLEIDEDNIPELSRIVSVCCGLVTVERETDFVRAIHYTTQEFFEGSGLRWIEPLQSELLHVCMAYMSLRELDTGGCLSRQEYWDRLQKLPFYKYATRNWGYHVRSQADNLVIRNFLNHEKHMQASSQCLVRQVDYVFPNGPTSWTALHFIAYFGLQDSLRLVSKTCDINSIDYWHRTPLMIACEYGHEAVARLLLNNGAQVDKANIAEQTALFFAVYNCHEAVVCLLLDRGAPIDKEDGWGGNGADENDAQVNDVNLLGETALMLACHFGTLEVAHFLLERDAYVNQIDEDGYTALDYASRRSDFETIVHILVEKGAIRCQ</sequence>
<protein>
    <recommendedName>
        <fullName evidence="7">NACHT domain-containing protein</fullName>
    </recommendedName>
</protein>
<dbReference type="InterPro" id="IPR027417">
    <property type="entry name" value="P-loop_NTPase"/>
</dbReference>
<dbReference type="Gene3D" id="1.25.40.20">
    <property type="entry name" value="Ankyrin repeat-containing domain"/>
    <property type="match status" value="2"/>
</dbReference>
<dbReference type="PANTHER" id="PTHR10039">
    <property type="entry name" value="AMELOGENIN"/>
    <property type="match status" value="1"/>
</dbReference>
<dbReference type="Proteomes" id="UP000664169">
    <property type="component" value="Unassembled WGS sequence"/>
</dbReference>
<keyword evidence="6" id="KW-1185">Reference proteome</keyword>
<keyword evidence="2" id="KW-0040">ANK repeat</keyword>
<organism evidence="5 6">
    <name type="scientific">Gomphillus americanus</name>
    <dbReference type="NCBI Taxonomy" id="1940652"/>
    <lineage>
        <taxon>Eukaryota</taxon>
        <taxon>Fungi</taxon>
        <taxon>Dikarya</taxon>
        <taxon>Ascomycota</taxon>
        <taxon>Pezizomycotina</taxon>
        <taxon>Lecanoromycetes</taxon>
        <taxon>OSLEUM clade</taxon>
        <taxon>Ostropomycetidae</taxon>
        <taxon>Ostropales</taxon>
        <taxon>Graphidaceae</taxon>
        <taxon>Gomphilloideae</taxon>
        <taxon>Gomphillus</taxon>
    </lineage>
</organism>
<feature type="domain" description="GPI inositol-deacylase winged helix" evidence="3">
    <location>
        <begin position="403"/>
        <end position="481"/>
    </location>
</feature>
<dbReference type="Pfam" id="PF24883">
    <property type="entry name" value="NPHP3_N"/>
    <property type="match status" value="1"/>
</dbReference>
<dbReference type="PANTHER" id="PTHR10039:SF15">
    <property type="entry name" value="NACHT DOMAIN-CONTAINING PROTEIN"/>
    <property type="match status" value="1"/>
</dbReference>
<dbReference type="InterPro" id="IPR002110">
    <property type="entry name" value="Ankyrin_rpt"/>
</dbReference>
<name>A0A8H3ERM8_9LECA</name>
<feature type="repeat" description="ANK" evidence="2">
    <location>
        <begin position="610"/>
        <end position="642"/>
    </location>
</feature>
<feature type="repeat" description="ANK" evidence="2">
    <location>
        <begin position="694"/>
        <end position="726"/>
    </location>
</feature>
<dbReference type="InterPro" id="IPR036770">
    <property type="entry name" value="Ankyrin_rpt-contain_sf"/>
</dbReference>
<dbReference type="SMART" id="SM00248">
    <property type="entry name" value="ANK"/>
    <property type="match status" value="5"/>
</dbReference>
<dbReference type="EMBL" id="CAJPDQ010000006">
    <property type="protein sequence ID" value="CAF9910932.1"/>
    <property type="molecule type" value="Genomic_DNA"/>
</dbReference>
<dbReference type="OrthoDB" id="195446at2759"/>
<evidence type="ECO:0000259" key="3">
    <source>
        <dbReference type="Pfam" id="PF22939"/>
    </source>
</evidence>
<reference evidence="5" key="1">
    <citation type="submission" date="2021-03" db="EMBL/GenBank/DDBJ databases">
        <authorList>
            <person name="Tagirdzhanova G."/>
        </authorList>
    </citation>
    <scope>NUCLEOTIDE SEQUENCE</scope>
</reference>
<evidence type="ECO:0000313" key="5">
    <source>
        <dbReference type="EMBL" id="CAF9910932.1"/>
    </source>
</evidence>
<evidence type="ECO:0000256" key="1">
    <source>
        <dbReference type="ARBA" id="ARBA00022737"/>
    </source>
</evidence>
<feature type="domain" description="Nephrocystin 3-like N-terminal" evidence="4">
    <location>
        <begin position="149"/>
        <end position="313"/>
    </location>
</feature>
<dbReference type="PROSITE" id="PS50088">
    <property type="entry name" value="ANK_REPEAT"/>
    <property type="match status" value="4"/>
</dbReference>
<evidence type="ECO:0008006" key="7">
    <source>
        <dbReference type="Google" id="ProtNLM"/>
    </source>
</evidence>
<dbReference type="PROSITE" id="PS50297">
    <property type="entry name" value="ANK_REP_REGION"/>
    <property type="match status" value="3"/>
</dbReference>
<gene>
    <name evidence="5" type="ORF">GOMPHAMPRED_007236</name>
</gene>
<feature type="repeat" description="ANK" evidence="2">
    <location>
        <begin position="643"/>
        <end position="675"/>
    </location>
</feature>
<dbReference type="AlphaFoldDB" id="A0A8H3ERM8"/>
<dbReference type="InterPro" id="IPR056884">
    <property type="entry name" value="NPHP3-like_N"/>
</dbReference>
<keyword evidence="1" id="KW-0677">Repeat</keyword>
<evidence type="ECO:0000256" key="2">
    <source>
        <dbReference type="PROSITE-ProRule" id="PRU00023"/>
    </source>
</evidence>
<feature type="repeat" description="ANK" evidence="2">
    <location>
        <begin position="727"/>
        <end position="753"/>
    </location>
</feature>
<evidence type="ECO:0000313" key="6">
    <source>
        <dbReference type="Proteomes" id="UP000664169"/>
    </source>
</evidence>